<gene>
    <name evidence="2" type="ORF">ENR15_01855</name>
</gene>
<organism evidence="2">
    <name type="scientific">Planktothricoides sp. SpSt-374</name>
    <dbReference type="NCBI Taxonomy" id="2282167"/>
    <lineage>
        <taxon>Bacteria</taxon>
        <taxon>Bacillati</taxon>
        <taxon>Cyanobacteriota</taxon>
        <taxon>Cyanophyceae</taxon>
        <taxon>Oscillatoriophycideae</taxon>
        <taxon>Oscillatoriales</taxon>
        <taxon>Oscillatoriaceae</taxon>
        <taxon>Planktothricoides</taxon>
    </lineage>
</organism>
<proteinExistence type="predicted"/>
<evidence type="ECO:0000313" key="2">
    <source>
        <dbReference type="EMBL" id="HGF99432.1"/>
    </source>
</evidence>
<accession>A0A7C3VEM5</accession>
<sequence length="886" mass="98945">MLSLPNWYNKYLNRYVLLIGFMGFSLCSCNFLLDRDGVEVKVSSLPYGQSSLKAGKIITFAGDPKTANKTRKIKFNNFSPEQTSKSTTEIVVATFDNQIRLIDFISSDINPTPDLNFKSTARSLVFMNPLFLGLSFETRKNILPLIEKDQDFLKLVDLISQSLSLFDDKIVDLSAQIAIRVAETQGIIIYKEQSQKQESHISTQRESVLPNNVDSNPLTKETFPKKSCGDSFPTAIEDFPVSFYPVFVDYTAANLQKIKLNFCEDAYKLIREETGKESIQIGSFTNLERAKAFEKLMLNELGSGEIGKAKIFEKPRSQFLNDSLINLFSSIYHKGINSLIPGANAQAPIESTWLEYSLLNQFTNDGLFYGTNWPLWHGLELKVDSNGIKITGTPLIAQQVIVLPENATNRSTDAIVNEIIYPANLGTWDGNTIKTLSGENKIEEIYLKPESGTWQPGNYDVLISGGSILRSTQVLPAFTINMFLFINDFLALIKGNADSDSATTLQKIKSIAINSAAITLDCVPEINQKLSQAQDKTDKPDKPDKPGQPGKPDILSVFGYTTQCLAKPSNLKIITEMFGISDEKIISQILAQLIKFEGKAWEKTLNNISKKGEAAISIVDKIVSLSRIFIFGKYLEHENTKKTFYFASFSVKEITEQYPSRTKTTPFASRTIELDCSPNNPGSRKYQELDVIIEVSCQFTLKGGISRIKATNYSNNAVEVSLPIPGSRSDLLLPNESETYGAGIPWDLRDNWKNRPEEGIKTSGLDYFDFIERFLPYKLSLSLTSYSSRQLIKEVRVKCSDSPTTLWGVKITPQCVPPGLRATYKNITYNRISVGLVGLNQPPIYLKPLEEWERMYVGEGFEGTTGGSGNVSSTQDNVTLTIILNY</sequence>
<dbReference type="EMBL" id="DSPX01000017">
    <property type="protein sequence ID" value="HGF99432.1"/>
    <property type="molecule type" value="Genomic_DNA"/>
</dbReference>
<feature type="region of interest" description="Disordered" evidence="1">
    <location>
        <begin position="531"/>
        <end position="553"/>
    </location>
</feature>
<name>A0A7C3VEM5_9CYAN</name>
<comment type="caution">
    <text evidence="2">The sequence shown here is derived from an EMBL/GenBank/DDBJ whole genome shotgun (WGS) entry which is preliminary data.</text>
</comment>
<reference evidence="2" key="1">
    <citation type="journal article" date="2020" name="mSystems">
        <title>Genome- and Community-Level Interaction Insights into Carbon Utilization and Element Cycling Functions of Hydrothermarchaeota in Hydrothermal Sediment.</title>
        <authorList>
            <person name="Zhou Z."/>
            <person name="Liu Y."/>
            <person name="Xu W."/>
            <person name="Pan J."/>
            <person name="Luo Z.H."/>
            <person name="Li M."/>
        </authorList>
    </citation>
    <scope>NUCLEOTIDE SEQUENCE [LARGE SCALE GENOMIC DNA]</scope>
    <source>
        <strain evidence="2">SpSt-374</strain>
    </source>
</reference>
<evidence type="ECO:0000256" key="1">
    <source>
        <dbReference type="SAM" id="MobiDB-lite"/>
    </source>
</evidence>
<protein>
    <submittedName>
        <fullName evidence="2">Uncharacterized protein</fullName>
    </submittedName>
</protein>
<dbReference type="AlphaFoldDB" id="A0A7C3VEM5"/>
<feature type="compositionally biased region" description="Basic and acidic residues" evidence="1">
    <location>
        <begin position="535"/>
        <end position="545"/>
    </location>
</feature>